<dbReference type="AlphaFoldDB" id="A0A645B1Y7"/>
<comment type="similarity">
    <text evidence="1">Belongs to the 2-oxoacid dehydrogenase family.</text>
</comment>
<dbReference type="EMBL" id="VSSQ01017111">
    <property type="protein sequence ID" value="MPM59076.1"/>
    <property type="molecule type" value="Genomic_DNA"/>
</dbReference>
<evidence type="ECO:0000259" key="2">
    <source>
        <dbReference type="PROSITE" id="PS51826"/>
    </source>
</evidence>
<evidence type="ECO:0000256" key="1">
    <source>
        <dbReference type="ARBA" id="ARBA00007317"/>
    </source>
</evidence>
<evidence type="ECO:0000313" key="3">
    <source>
        <dbReference type="EMBL" id="MPM59076.1"/>
    </source>
</evidence>
<dbReference type="InterPro" id="IPR036625">
    <property type="entry name" value="E3-bd_dom_sf"/>
</dbReference>
<gene>
    <name evidence="3" type="ORF">SDC9_105914</name>
</gene>
<feature type="domain" description="Peripheral subunit-binding (PSBD)" evidence="2">
    <location>
        <begin position="8"/>
        <end position="45"/>
    </location>
</feature>
<dbReference type="SUPFAM" id="SSF47005">
    <property type="entry name" value="Peripheral subunit-binding domain of 2-oxo acid dehydrogenase complex"/>
    <property type="match status" value="1"/>
</dbReference>
<sequence>MAEKTRLHASPYARKTAKELSVALETLTGTGPDGRIVWRDVEAASKSKVTLSCGVMAGYYTTADISELLAALKTLDGALTFPVFVERAAARLNVPVRFAGNGMEGVLPALKSGETAAMAVGDPTDGHVRIHLAYDSGAVSDETAADLLWSMRRLLEKPLTMLM</sequence>
<protein>
    <recommendedName>
        <fullName evidence="2">Peripheral subunit-binding (PSBD) domain-containing protein</fullName>
    </recommendedName>
</protein>
<accession>A0A645B1Y7</accession>
<comment type="caution">
    <text evidence="3">The sequence shown here is derived from an EMBL/GenBank/DDBJ whole genome shotgun (WGS) entry which is preliminary data.</text>
</comment>
<dbReference type="Pfam" id="PF02817">
    <property type="entry name" value="E3_binding"/>
    <property type="match status" value="1"/>
</dbReference>
<dbReference type="InterPro" id="IPR004167">
    <property type="entry name" value="PSBD"/>
</dbReference>
<dbReference type="Gene3D" id="4.10.320.10">
    <property type="entry name" value="E3-binding domain"/>
    <property type="match status" value="1"/>
</dbReference>
<reference evidence="3" key="1">
    <citation type="submission" date="2019-08" db="EMBL/GenBank/DDBJ databases">
        <authorList>
            <person name="Kucharzyk K."/>
            <person name="Murdoch R.W."/>
            <person name="Higgins S."/>
            <person name="Loffler F."/>
        </authorList>
    </citation>
    <scope>NUCLEOTIDE SEQUENCE</scope>
</reference>
<name>A0A645B1Y7_9ZZZZ</name>
<dbReference type="PROSITE" id="PS51826">
    <property type="entry name" value="PSBD"/>
    <property type="match status" value="1"/>
</dbReference>
<dbReference type="GO" id="GO:0016746">
    <property type="term" value="F:acyltransferase activity"/>
    <property type="evidence" value="ECO:0007669"/>
    <property type="project" value="InterPro"/>
</dbReference>
<proteinExistence type="inferred from homology"/>
<organism evidence="3">
    <name type="scientific">bioreactor metagenome</name>
    <dbReference type="NCBI Taxonomy" id="1076179"/>
    <lineage>
        <taxon>unclassified sequences</taxon>
        <taxon>metagenomes</taxon>
        <taxon>ecological metagenomes</taxon>
    </lineage>
</organism>